<sequence>MDEGPSTSSEAPYKVVRCESVTERERAMSTRQSVGALRSPTKLPSQLIHMADENDSDGDEPLLSGSGTVNREVNEDVLTEWNGIVEKWKEDQFSRPSKLADLIYDGVPDILRGEVWQLLAKVYKEEDLSNTYRMLLDKECPSEPVILRDIHRTFPAHDFFKESNGVGQESLYKISKAYSLYDEEVNYCQGLSFLAAALLLHMPEEQAFCVLVKIMFDYGLRDLFKLGFDALHLRFYQLERLLQDYCHEVATHFSAIGIESHMFASQWFLTLFTAKFPLQMVFFIVDLFLAEGVNTIFHISLALLQDSKKELLQLDFEGVLKYFRVALPRRYRTESNAKDLIHNAVKLKISHKRLLQYEKEYHSMKQRELESQDPLERLERENLRLRETIMRLEHENDDLAHELVTSKIELRNKLDSTEDQLESALSSVERKTAECSELEEQSKILREESEMVKDRCRREMTRLESELNRSKALSADYKKIVSDHSKRIDELQKKYDEEKKLVTNRVNDCDQCSTALSDWLVESPRKRNGVASLDSPDGGPTLTIVDIMGQLEEKTREIHVIEMELAETKLALVQALCHNQELVGHQMSASMSSETANKPAWFKKTMNHLSEKVGTPFKNSHNHNTTNGHTPVPMTEH</sequence>
<accession>A0AC35G6Q6</accession>
<evidence type="ECO:0000313" key="1">
    <source>
        <dbReference type="Proteomes" id="UP000887580"/>
    </source>
</evidence>
<name>A0AC35G6Q6_9BILA</name>
<reference evidence="2" key="1">
    <citation type="submission" date="2022-11" db="UniProtKB">
        <authorList>
            <consortium name="WormBaseParasite"/>
        </authorList>
    </citation>
    <scope>IDENTIFICATION</scope>
</reference>
<protein>
    <submittedName>
        <fullName evidence="2">Rab-GAP TBC domain-containing protein</fullName>
    </submittedName>
</protein>
<evidence type="ECO:0000313" key="2">
    <source>
        <dbReference type="WBParaSite" id="PS1159_v2.g24491.t1"/>
    </source>
</evidence>
<organism evidence="1 2">
    <name type="scientific">Panagrolaimus sp. PS1159</name>
    <dbReference type="NCBI Taxonomy" id="55785"/>
    <lineage>
        <taxon>Eukaryota</taxon>
        <taxon>Metazoa</taxon>
        <taxon>Ecdysozoa</taxon>
        <taxon>Nematoda</taxon>
        <taxon>Chromadorea</taxon>
        <taxon>Rhabditida</taxon>
        <taxon>Tylenchina</taxon>
        <taxon>Panagrolaimomorpha</taxon>
        <taxon>Panagrolaimoidea</taxon>
        <taxon>Panagrolaimidae</taxon>
        <taxon>Panagrolaimus</taxon>
    </lineage>
</organism>
<dbReference type="WBParaSite" id="PS1159_v2.g24491.t1">
    <property type="protein sequence ID" value="PS1159_v2.g24491.t1"/>
    <property type="gene ID" value="PS1159_v2.g24491"/>
</dbReference>
<dbReference type="Proteomes" id="UP000887580">
    <property type="component" value="Unplaced"/>
</dbReference>
<proteinExistence type="predicted"/>